<feature type="transmembrane region" description="Helical" evidence="1">
    <location>
        <begin position="98"/>
        <end position="121"/>
    </location>
</feature>
<dbReference type="Proteomes" id="UP000031830">
    <property type="component" value="Chromosome"/>
</dbReference>
<dbReference type="RefSeq" id="WP_044526389.1">
    <property type="nucleotide sequence ID" value="NZ_CP009440.1"/>
</dbReference>
<protein>
    <submittedName>
        <fullName evidence="2">Putative membrane protein</fullName>
    </submittedName>
</protein>
<sequence>MQRLNKIILLFLLIILFINQVYAYISISETIGSKIIYMINYWVLLMPIFFIYFIVRKYKYAYISLFLVSLYIVYKVVGLYTFKILFTMFSYEYFYYQLYIYYLTSWLIPLFSLIGVVIQIIEYKKLQDEKG</sequence>
<evidence type="ECO:0000256" key="1">
    <source>
        <dbReference type="SAM" id="Phobius"/>
    </source>
</evidence>
<accession>A0A0B6D1W9</accession>
<evidence type="ECO:0000313" key="2">
    <source>
        <dbReference type="EMBL" id="AJI52851.1"/>
    </source>
</evidence>
<dbReference type="AlphaFoldDB" id="A0A0B6D1W9"/>
<keyword evidence="1" id="KW-0472">Membrane</keyword>
<feature type="transmembrane region" description="Helical" evidence="1">
    <location>
        <begin position="62"/>
        <end position="86"/>
    </location>
</feature>
<reference evidence="2 3" key="1">
    <citation type="journal article" date="2015" name="Genome Announc.">
        <title>Genome sequencing of 18 francisella strains to aid in assay development and testing.</title>
        <authorList>
            <person name="Johnson S.L."/>
            <person name="Daligault H.E."/>
            <person name="Davenport K.W."/>
            <person name="Coyne S.R."/>
            <person name="Frey K.G."/>
            <person name="Koroleva G.I."/>
            <person name="Broomall S.M."/>
            <person name="Bishop-Lilly K.A."/>
            <person name="Bruce D.C."/>
            <person name="Chertkov O."/>
            <person name="Freitas T."/>
            <person name="Jaissle J."/>
            <person name="Ladner J.T."/>
            <person name="Rosenzweig C.N."/>
            <person name="Gibbons H.S."/>
            <person name="Palacios G.F."/>
            <person name="Redden C.L."/>
            <person name="Xu Y."/>
            <person name="Minogue T.D."/>
            <person name="Chain P.S."/>
        </authorList>
    </citation>
    <scope>NUCLEOTIDE SEQUENCE [LARGE SCALE GENOMIC DNA]</scope>
    <source>
        <strain evidence="2 3">GA01-2794</strain>
    </source>
</reference>
<organism evidence="2 3">
    <name type="scientific">Francisella philomiragia</name>
    <dbReference type="NCBI Taxonomy" id="28110"/>
    <lineage>
        <taxon>Bacteria</taxon>
        <taxon>Pseudomonadati</taxon>
        <taxon>Pseudomonadota</taxon>
        <taxon>Gammaproteobacteria</taxon>
        <taxon>Thiotrichales</taxon>
        <taxon>Francisellaceae</taxon>
        <taxon>Francisella</taxon>
    </lineage>
</organism>
<proteinExistence type="predicted"/>
<keyword evidence="1" id="KW-0812">Transmembrane</keyword>
<feature type="transmembrane region" description="Helical" evidence="1">
    <location>
        <begin position="39"/>
        <end position="55"/>
    </location>
</feature>
<dbReference type="KEGG" id="fpz:LA55_1259"/>
<dbReference type="EMBL" id="CP009440">
    <property type="protein sequence ID" value="AJI52851.1"/>
    <property type="molecule type" value="Genomic_DNA"/>
</dbReference>
<evidence type="ECO:0000313" key="3">
    <source>
        <dbReference type="Proteomes" id="UP000031830"/>
    </source>
</evidence>
<keyword evidence="1" id="KW-1133">Transmembrane helix</keyword>
<gene>
    <name evidence="2" type="ORF">LA55_1259</name>
</gene>
<name>A0A0B6D1W9_9GAMM</name>